<dbReference type="PANTHER" id="PTHR21599:SF0">
    <property type="entry name" value="GLYCERATE KINASE"/>
    <property type="match status" value="1"/>
</dbReference>
<dbReference type="EC" id="2.7.1.31" evidence="5"/>
<proteinExistence type="inferred from homology"/>
<comment type="similarity">
    <text evidence="1 4">Belongs to the glycerate kinase type-1 family.</text>
</comment>
<accession>A0ABT9DEQ7</accession>
<evidence type="ECO:0000256" key="1">
    <source>
        <dbReference type="ARBA" id="ARBA00006284"/>
    </source>
</evidence>
<dbReference type="InterPro" id="IPR018197">
    <property type="entry name" value="Glycerate_kinase_RE-like"/>
</dbReference>
<dbReference type="Pfam" id="PF02595">
    <property type="entry name" value="Gly_kinase"/>
    <property type="match status" value="1"/>
</dbReference>
<keyword evidence="3 4" id="KW-0418">Kinase</keyword>
<comment type="caution">
    <text evidence="5">The sequence shown here is derived from an EMBL/GenBank/DDBJ whole genome shotgun (WGS) entry which is preliminary data.</text>
</comment>
<dbReference type="Gene3D" id="3.90.1510.10">
    <property type="entry name" value="Glycerate kinase, domain 2"/>
    <property type="match status" value="1"/>
</dbReference>
<evidence type="ECO:0000256" key="3">
    <source>
        <dbReference type="ARBA" id="ARBA00022777"/>
    </source>
</evidence>
<evidence type="ECO:0000313" key="5">
    <source>
        <dbReference type="EMBL" id="MDO8108146.1"/>
    </source>
</evidence>
<dbReference type="PANTHER" id="PTHR21599">
    <property type="entry name" value="GLYCERATE KINASE"/>
    <property type="match status" value="1"/>
</dbReference>
<keyword evidence="6" id="KW-1185">Reference proteome</keyword>
<dbReference type="Gene3D" id="3.40.50.10350">
    <property type="entry name" value="Glycerate kinase, domain 1"/>
    <property type="match status" value="1"/>
</dbReference>
<evidence type="ECO:0000256" key="2">
    <source>
        <dbReference type="ARBA" id="ARBA00022679"/>
    </source>
</evidence>
<sequence>MSAAWEWAEARRRHARLGVVKIVLAPDSFKESMSAREAVRAMATGVRRAAPDAHVTLVPMADGGEGTARTVSDALGGVLREVETVDALGRARRGRIGWVARERLAVVEVAQAVGLDLIAPTERDALAASSTGVADLLRGAWEAGAQRVLVGLGGSATTDGGLGMLLGLGARALPVRPVRCDWADLAGLDLTGLDPRLGRVEVAVDVDNPLTGPRGAAAVFAPQKGADPAAVAVLIRRLEHLARALRAGGRDVAGLPGAGAAGGLGAAFLAAGARLAPGATLVAEAVGLAEAVRGADLVLTGEGRVDGQTPSGKVPAGVAAVARAAGVPVVVLTGSLGPGWQEARDALGPVVVIGPAERPLAEALAHGPADLADATERVVADRIAGARR</sequence>
<keyword evidence="2 4" id="KW-0808">Transferase</keyword>
<dbReference type="SUPFAM" id="SSF110738">
    <property type="entry name" value="Glycerate kinase I"/>
    <property type="match status" value="1"/>
</dbReference>
<gene>
    <name evidence="5" type="ORF">Q6348_13170</name>
</gene>
<evidence type="ECO:0000313" key="6">
    <source>
        <dbReference type="Proteomes" id="UP001232536"/>
    </source>
</evidence>
<organism evidence="5 6">
    <name type="scientific">Actinotalea lenta</name>
    <dbReference type="NCBI Taxonomy" id="3064654"/>
    <lineage>
        <taxon>Bacteria</taxon>
        <taxon>Bacillati</taxon>
        <taxon>Actinomycetota</taxon>
        <taxon>Actinomycetes</taxon>
        <taxon>Micrococcales</taxon>
        <taxon>Cellulomonadaceae</taxon>
        <taxon>Actinotalea</taxon>
    </lineage>
</organism>
<dbReference type="RefSeq" id="WP_304601734.1">
    <property type="nucleotide sequence ID" value="NZ_JAUQYP010000001.1"/>
</dbReference>
<dbReference type="InterPro" id="IPR004381">
    <property type="entry name" value="Glycerate_kinase"/>
</dbReference>
<dbReference type="NCBIfam" id="TIGR00045">
    <property type="entry name" value="glycerate kinase"/>
    <property type="match status" value="1"/>
</dbReference>
<dbReference type="EMBL" id="JAUQYP010000001">
    <property type="protein sequence ID" value="MDO8108146.1"/>
    <property type="molecule type" value="Genomic_DNA"/>
</dbReference>
<dbReference type="GO" id="GO:0008887">
    <property type="term" value="F:glycerate kinase activity"/>
    <property type="evidence" value="ECO:0007669"/>
    <property type="project" value="UniProtKB-EC"/>
</dbReference>
<dbReference type="InterPro" id="IPR036129">
    <property type="entry name" value="Glycerate_kinase_sf"/>
</dbReference>
<reference evidence="5 6" key="1">
    <citation type="submission" date="2023-07" db="EMBL/GenBank/DDBJ databases">
        <title>Description of novel actinomycetes strains, isolated from tidal flat sediment.</title>
        <authorList>
            <person name="Lu C."/>
        </authorList>
    </citation>
    <scope>NUCLEOTIDE SEQUENCE [LARGE SCALE GENOMIC DNA]</scope>
    <source>
        <strain evidence="5 6">SYSU T00b441</strain>
    </source>
</reference>
<dbReference type="InterPro" id="IPR018193">
    <property type="entry name" value="Glyc_kinase_flavodox-like_fold"/>
</dbReference>
<dbReference type="Proteomes" id="UP001232536">
    <property type="component" value="Unassembled WGS sequence"/>
</dbReference>
<protein>
    <submittedName>
        <fullName evidence="5">Glycerate kinase</fullName>
        <ecNumber evidence="5">2.7.1.31</ecNumber>
    </submittedName>
</protein>
<evidence type="ECO:0000256" key="4">
    <source>
        <dbReference type="PIRNR" id="PIRNR006078"/>
    </source>
</evidence>
<name>A0ABT9DEQ7_9CELL</name>
<dbReference type="PIRSF" id="PIRSF006078">
    <property type="entry name" value="GlxK"/>
    <property type="match status" value="1"/>
</dbReference>